<sequence length="415" mass="46159">MRASRLSGCLASATALLGCVPGTLAYEDNVWAGFRQAIGRVFHTGAQNIAPREKHSDPPYGYQPPPLTEDTSSSSASPTSTWGEYGPPPSTIVLSTTETSQTSVGYDTSSSAAYGTSIAANGGGYSYSSSSVSETSTASAPQTSESTTPIWETSSVDPVIGSTSTTSTASDNVTISISTIYVTKTHGLYAKRNINGAVSTIQLYPCVFDWLPRYRYLMGSIRNRNFIPHGRFVAFSQTFECSVSPFELQFGSRWHRNSDRISWKVFSFASLPLVQREQLGLPNNRWCYGANELSHEFQLSTLPLSQRDKCIIHCWIIPWLMDGDIYTSELRLPRHRTCPQHPNQQRTVSPVEFQYFRVSCWKRHRESRCLIRPGHWVSQPIFCPVKLGAIPILDLERHHVEGPDWSTFGNCHLVN</sequence>
<evidence type="ECO:0000256" key="2">
    <source>
        <dbReference type="SAM" id="SignalP"/>
    </source>
</evidence>
<gene>
    <name evidence="3" type="ORF">C8A00DRAFT_32333</name>
</gene>
<feature type="chain" id="PRO_5042814030" evidence="2">
    <location>
        <begin position="26"/>
        <end position="415"/>
    </location>
</feature>
<proteinExistence type="predicted"/>
<dbReference type="Proteomes" id="UP001302745">
    <property type="component" value="Unassembled WGS sequence"/>
</dbReference>
<accession>A0AAN6VNL7</accession>
<evidence type="ECO:0000313" key="4">
    <source>
        <dbReference type="Proteomes" id="UP001302745"/>
    </source>
</evidence>
<feature type="compositionally biased region" description="Low complexity" evidence="1">
    <location>
        <begin position="71"/>
        <end position="81"/>
    </location>
</feature>
<feature type="signal peptide" evidence="2">
    <location>
        <begin position="1"/>
        <end position="25"/>
    </location>
</feature>
<keyword evidence="4" id="KW-1185">Reference proteome</keyword>
<protein>
    <submittedName>
        <fullName evidence="3">Uncharacterized protein</fullName>
    </submittedName>
</protein>
<keyword evidence="2" id="KW-0732">Signal</keyword>
<name>A0AAN6VNL7_9PEZI</name>
<feature type="region of interest" description="Disordered" evidence="1">
    <location>
        <begin position="50"/>
        <end position="99"/>
    </location>
</feature>
<dbReference type="AlphaFoldDB" id="A0AAN6VNL7"/>
<feature type="compositionally biased region" description="Polar residues" evidence="1">
    <location>
        <begin position="141"/>
        <end position="156"/>
    </location>
</feature>
<evidence type="ECO:0000313" key="3">
    <source>
        <dbReference type="EMBL" id="KAK4154888.1"/>
    </source>
</evidence>
<evidence type="ECO:0000256" key="1">
    <source>
        <dbReference type="SAM" id="MobiDB-lite"/>
    </source>
</evidence>
<reference evidence="3" key="1">
    <citation type="journal article" date="2023" name="Mol. Phylogenet. Evol.">
        <title>Genome-scale phylogeny and comparative genomics of the fungal order Sordariales.</title>
        <authorList>
            <person name="Hensen N."/>
            <person name="Bonometti L."/>
            <person name="Westerberg I."/>
            <person name="Brannstrom I.O."/>
            <person name="Guillou S."/>
            <person name="Cros-Aarteil S."/>
            <person name="Calhoun S."/>
            <person name="Haridas S."/>
            <person name="Kuo A."/>
            <person name="Mondo S."/>
            <person name="Pangilinan J."/>
            <person name="Riley R."/>
            <person name="LaButti K."/>
            <person name="Andreopoulos B."/>
            <person name="Lipzen A."/>
            <person name="Chen C."/>
            <person name="Yan M."/>
            <person name="Daum C."/>
            <person name="Ng V."/>
            <person name="Clum A."/>
            <person name="Steindorff A."/>
            <person name="Ohm R.A."/>
            <person name="Martin F."/>
            <person name="Silar P."/>
            <person name="Natvig D.O."/>
            <person name="Lalanne C."/>
            <person name="Gautier V."/>
            <person name="Ament-Velasquez S.L."/>
            <person name="Kruys A."/>
            <person name="Hutchinson M.I."/>
            <person name="Powell A.J."/>
            <person name="Barry K."/>
            <person name="Miller A.N."/>
            <person name="Grigoriev I.V."/>
            <person name="Debuchy R."/>
            <person name="Gladieux P."/>
            <person name="Hiltunen Thoren M."/>
            <person name="Johannesson H."/>
        </authorList>
    </citation>
    <scope>NUCLEOTIDE SEQUENCE</scope>
    <source>
        <strain evidence="3">CBS 538.74</strain>
    </source>
</reference>
<feature type="compositionally biased region" description="Low complexity" evidence="1">
    <location>
        <begin position="130"/>
        <end position="140"/>
    </location>
</feature>
<feature type="region of interest" description="Disordered" evidence="1">
    <location>
        <begin position="130"/>
        <end position="156"/>
    </location>
</feature>
<reference evidence="3" key="2">
    <citation type="submission" date="2023-05" db="EMBL/GenBank/DDBJ databases">
        <authorList>
            <consortium name="Lawrence Berkeley National Laboratory"/>
            <person name="Steindorff A."/>
            <person name="Hensen N."/>
            <person name="Bonometti L."/>
            <person name="Westerberg I."/>
            <person name="Brannstrom I.O."/>
            <person name="Guillou S."/>
            <person name="Cros-Aarteil S."/>
            <person name="Calhoun S."/>
            <person name="Haridas S."/>
            <person name="Kuo A."/>
            <person name="Mondo S."/>
            <person name="Pangilinan J."/>
            <person name="Riley R."/>
            <person name="Labutti K."/>
            <person name="Andreopoulos B."/>
            <person name="Lipzen A."/>
            <person name="Chen C."/>
            <person name="Yanf M."/>
            <person name="Daum C."/>
            <person name="Ng V."/>
            <person name="Clum A."/>
            <person name="Ohm R."/>
            <person name="Martin F."/>
            <person name="Silar P."/>
            <person name="Natvig D."/>
            <person name="Lalanne C."/>
            <person name="Gautier V."/>
            <person name="Ament-Velasquez S.L."/>
            <person name="Kruys A."/>
            <person name="Hutchinson M.I."/>
            <person name="Powell A.J."/>
            <person name="Barry K."/>
            <person name="Miller A.N."/>
            <person name="Grigoriev I.V."/>
            <person name="Debuchy R."/>
            <person name="Gladieux P."/>
            <person name="Thoren M.H."/>
            <person name="Johannesson H."/>
        </authorList>
    </citation>
    <scope>NUCLEOTIDE SEQUENCE</scope>
    <source>
        <strain evidence="3">CBS 538.74</strain>
    </source>
</reference>
<comment type="caution">
    <text evidence="3">The sequence shown here is derived from an EMBL/GenBank/DDBJ whole genome shotgun (WGS) entry which is preliminary data.</text>
</comment>
<organism evidence="3 4">
    <name type="scientific">Chaetomidium leptoderma</name>
    <dbReference type="NCBI Taxonomy" id="669021"/>
    <lineage>
        <taxon>Eukaryota</taxon>
        <taxon>Fungi</taxon>
        <taxon>Dikarya</taxon>
        <taxon>Ascomycota</taxon>
        <taxon>Pezizomycotina</taxon>
        <taxon>Sordariomycetes</taxon>
        <taxon>Sordariomycetidae</taxon>
        <taxon>Sordariales</taxon>
        <taxon>Chaetomiaceae</taxon>
        <taxon>Chaetomidium</taxon>
    </lineage>
</organism>
<dbReference type="EMBL" id="MU856900">
    <property type="protein sequence ID" value="KAK4154888.1"/>
    <property type="molecule type" value="Genomic_DNA"/>
</dbReference>
<dbReference type="PROSITE" id="PS51257">
    <property type="entry name" value="PROKAR_LIPOPROTEIN"/>
    <property type="match status" value="1"/>
</dbReference>